<keyword evidence="1" id="KW-0732">Signal</keyword>
<dbReference type="SMART" id="SM00710">
    <property type="entry name" value="PbH1"/>
    <property type="match status" value="6"/>
</dbReference>
<feature type="signal peptide" evidence="1">
    <location>
        <begin position="1"/>
        <end position="24"/>
    </location>
</feature>
<dbReference type="SUPFAM" id="SSF51126">
    <property type="entry name" value="Pectin lyase-like"/>
    <property type="match status" value="1"/>
</dbReference>
<dbReference type="PANTHER" id="PTHR11319">
    <property type="entry name" value="G PROTEIN-COUPLED RECEPTOR-RELATED"/>
    <property type="match status" value="1"/>
</dbReference>
<organism evidence="3 4">
    <name type="scientific">Pseudofulvimonas gallinarii</name>
    <dbReference type="NCBI Taxonomy" id="634155"/>
    <lineage>
        <taxon>Bacteria</taxon>
        <taxon>Pseudomonadati</taxon>
        <taxon>Pseudomonadota</taxon>
        <taxon>Gammaproteobacteria</taxon>
        <taxon>Lysobacterales</taxon>
        <taxon>Rhodanobacteraceae</taxon>
        <taxon>Pseudofulvimonas</taxon>
    </lineage>
</organism>
<dbReference type="PANTHER" id="PTHR11319:SF35">
    <property type="entry name" value="OUTER MEMBRANE PROTEIN PMPC-RELATED"/>
    <property type="match status" value="1"/>
</dbReference>
<dbReference type="Proteomes" id="UP000294599">
    <property type="component" value="Unassembled WGS sequence"/>
</dbReference>
<feature type="chain" id="PRO_5020799341" description="Right handed beta helix domain-containing protein" evidence="1">
    <location>
        <begin position="25"/>
        <end position="514"/>
    </location>
</feature>
<dbReference type="InterPro" id="IPR012334">
    <property type="entry name" value="Pectin_lyas_fold"/>
</dbReference>
<dbReference type="InterPro" id="IPR006626">
    <property type="entry name" value="PbH1"/>
</dbReference>
<dbReference type="InterPro" id="IPR011050">
    <property type="entry name" value="Pectin_lyase_fold/virulence"/>
</dbReference>
<dbReference type="OrthoDB" id="135472at2"/>
<dbReference type="AlphaFoldDB" id="A0A4R3KZL6"/>
<evidence type="ECO:0000313" key="4">
    <source>
        <dbReference type="Proteomes" id="UP000294599"/>
    </source>
</evidence>
<sequence>MHPSGLRSALAFTFALVLAPSARSAVITVDTLSPRPLLYQCDFRSAVIAANTNMPARGCPAGDPHMPDEIRFHPGLAGSISMAVPVEIAESLVIDGGDADRIVLDTVVVTSLIDEPFELRNIGMNRGLLIGTAGSVLVDGVRFKDISQQMIHASAISVPNTRLQRLEIRDSEFLNNHGGTGAVVLNTLTEIDEVEVVRSRFVNNRAHDADGAGAIVIASMTRNLVVRDSEFIHNHGHSGAIRLVPRSMQATVEISGNRFLANQSLEEGGSGAIHIEGEAGTVHIRECDFLSNHAINSGRAGAITVSHPAGLVVERSVFDGNRALEAGAIHSWGSGLDIVNSSLTRNLGHLAGALALTGDSRLDLRFTAVVDNEGGPSISLDPAGVESAVFTANLMRSRSAPLCDHGWIPLSQGFNLHSGDLTCGLIAPDDRPITSALSSYPAAPGRPWVPAPGHSSIESEIVPEAVCLDTLGADPVDIRGSTRPWTAGTPIAGGYCDAGPIERGEDDGIGIPWR</sequence>
<dbReference type="EMBL" id="SMAF01000042">
    <property type="protein sequence ID" value="TCS91979.1"/>
    <property type="molecule type" value="Genomic_DNA"/>
</dbReference>
<keyword evidence="4" id="KW-1185">Reference proteome</keyword>
<gene>
    <name evidence="3" type="ORF">EDC25_1423</name>
</gene>
<evidence type="ECO:0000259" key="2">
    <source>
        <dbReference type="Pfam" id="PF13229"/>
    </source>
</evidence>
<evidence type="ECO:0000256" key="1">
    <source>
        <dbReference type="SAM" id="SignalP"/>
    </source>
</evidence>
<feature type="domain" description="Right handed beta helix" evidence="2">
    <location>
        <begin position="127"/>
        <end position="304"/>
    </location>
</feature>
<comment type="caution">
    <text evidence="3">The sequence shown here is derived from an EMBL/GenBank/DDBJ whole genome shotgun (WGS) entry which is preliminary data.</text>
</comment>
<name>A0A4R3KZL6_9GAMM</name>
<reference evidence="3 4" key="1">
    <citation type="submission" date="2019-03" db="EMBL/GenBank/DDBJ databases">
        <title>Genomic Encyclopedia of Type Strains, Phase IV (KMG-IV): sequencing the most valuable type-strain genomes for metagenomic binning, comparative biology and taxonomic classification.</title>
        <authorList>
            <person name="Goeker M."/>
        </authorList>
    </citation>
    <scope>NUCLEOTIDE SEQUENCE [LARGE SCALE GENOMIC DNA]</scope>
    <source>
        <strain evidence="3 4">DSM 21944</strain>
    </source>
</reference>
<accession>A0A4R3KZL6</accession>
<dbReference type="InterPro" id="IPR039448">
    <property type="entry name" value="Beta_helix"/>
</dbReference>
<evidence type="ECO:0000313" key="3">
    <source>
        <dbReference type="EMBL" id="TCS91979.1"/>
    </source>
</evidence>
<dbReference type="Pfam" id="PF13229">
    <property type="entry name" value="Beta_helix"/>
    <property type="match status" value="1"/>
</dbReference>
<dbReference type="RefSeq" id="WP_136256145.1">
    <property type="nucleotide sequence ID" value="NZ_JBHMFH010000001.1"/>
</dbReference>
<dbReference type="Gene3D" id="2.160.20.10">
    <property type="entry name" value="Single-stranded right-handed beta-helix, Pectin lyase-like"/>
    <property type="match status" value="1"/>
</dbReference>
<proteinExistence type="predicted"/>
<protein>
    <recommendedName>
        <fullName evidence="2">Right handed beta helix domain-containing protein</fullName>
    </recommendedName>
</protein>